<protein>
    <submittedName>
        <fullName evidence="1">17346_t:CDS:1</fullName>
    </submittedName>
</protein>
<name>A0ACA9LVA0_9GLOM</name>
<dbReference type="Proteomes" id="UP000789920">
    <property type="component" value="Unassembled WGS sequence"/>
</dbReference>
<accession>A0ACA9LVA0</accession>
<dbReference type="EMBL" id="CAJVQC010005027">
    <property type="protein sequence ID" value="CAG8548268.1"/>
    <property type="molecule type" value="Genomic_DNA"/>
</dbReference>
<evidence type="ECO:0000313" key="1">
    <source>
        <dbReference type="EMBL" id="CAG8548268.1"/>
    </source>
</evidence>
<sequence length="213" mass="24826">DFVVEFILKEQFEFELQMYTIEKLDNKEGLTSKSNSELKDDSKAENDTGIENNQKSSYRELSSIPTTFKFTDEQQNWINIENENLLRWSVAVPDKSNSLPEFRLLAISFINIEDMRYYKNNSSEIHLVETPNKGATFVFIIHDDYSISSIDNKILSIEYGGIVKLFSEKDNIAHKYDNDEQENCDKQLDNDNQQIVNDNQQTDNDNRQIVNDT</sequence>
<feature type="non-terminal residue" evidence="1">
    <location>
        <position position="1"/>
    </location>
</feature>
<evidence type="ECO:0000313" key="2">
    <source>
        <dbReference type="Proteomes" id="UP000789920"/>
    </source>
</evidence>
<gene>
    <name evidence="1" type="ORF">RPERSI_LOCUS3849</name>
</gene>
<proteinExistence type="predicted"/>
<keyword evidence="2" id="KW-1185">Reference proteome</keyword>
<organism evidence="1 2">
    <name type="scientific">Racocetra persica</name>
    <dbReference type="NCBI Taxonomy" id="160502"/>
    <lineage>
        <taxon>Eukaryota</taxon>
        <taxon>Fungi</taxon>
        <taxon>Fungi incertae sedis</taxon>
        <taxon>Mucoromycota</taxon>
        <taxon>Glomeromycotina</taxon>
        <taxon>Glomeromycetes</taxon>
        <taxon>Diversisporales</taxon>
        <taxon>Gigasporaceae</taxon>
        <taxon>Racocetra</taxon>
    </lineage>
</organism>
<comment type="caution">
    <text evidence="1">The sequence shown here is derived from an EMBL/GenBank/DDBJ whole genome shotgun (WGS) entry which is preliminary data.</text>
</comment>
<reference evidence="1" key="1">
    <citation type="submission" date="2021-06" db="EMBL/GenBank/DDBJ databases">
        <authorList>
            <person name="Kallberg Y."/>
            <person name="Tangrot J."/>
            <person name="Rosling A."/>
        </authorList>
    </citation>
    <scope>NUCLEOTIDE SEQUENCE</scope>
    <source>
        <strain evidence="1">MA461A</strain>
    </source>
</reference>